<dbReference type="Gene3D" id="3.30.40.10">
    <property type="entry name" value="Zinc/RING finger domain, C3HC4 (zinc finger)"/>
    <property type="match status" value="1"/>
</dbReference>
<evidence type="ECO:0000256" key="1">
    <source>
        <dbReference type="ARBA" id="ARBA00022741"/>
    </source>
</evidence>
<dbReference type="SUPFAM" id="SSF57850">
    <property type="entry name" value="RING/U-box"/>
    <property type="match status" value="1"/>
</dbReference>
<keyword evidence="1" id="KW-0547">Nucleotide-binding</keyword>
<keyword evidence="9" id="KW-1185">Reference proteome</keyword>
<dbReference type="Gene3D" id="1.10.510.10">
    <property type="entry name" value="Transferase(Phosphotransferase) domain 1"/>
    <property type="match status" value="1"/>
</dbReference>
<dbReference type="SMART" id="SM00220">
    <property type="entry name" value="S_TKc"/>
    <property type="match status" value="1"/>
</dbReference>
<evidence type="ECO:0000259" key="7">
    <source>
        <dbReference type="PROSITE" id="PS50089"/>
    </source>
</evidence>
<keyword evidence="3" id="KW-0862">Zinc</keyword>
<proteinExistence type="predicted"/>
<feature type="region of interest" description="Disordered" evidence="5">
    <location>
        <begin position="1226"/>
        <end position="1283"/>
    </location>
</feature>
<dbReference type="SMART" id="SM00184">
    <property type="entry name" value="RING"/>
    <property type="match status" value="1"/>
</dbReference>
<dbReference type="GO" id="GO:0008270">
    <property type="term" value="F:zinc ion binding"/>
    <property type="evidence" value="ECO:0007669"/>
    <property type="project" value="UniProtKB-KW"/>
</dbReference>
<name>A0A8J6CDV5_DIALT</name>
<dbReference type="InterPro" id="IPR000719">
    <property type="entry name" value="Prot_kinase_dom"/>
</dbReference>
<organism evidence="8 9">
    <name type="scientific">Diacronema lutheri</name>
    <name type="common">Unicellular marine alga</name>
    <name type="synonym">Monochrysis lutheri</name>
    <dbReference type="NCBI Taxonomy" id="2081491"/>
    <lineage>
        <taxon>Eukaryota</taxon>
        <taxon>Haptista</taxon>
        <taxon>Haptophyta</taxon>
        <taxon>Pavlovophyceae</taxon>
        <taxon>Pavlovales</taxon>
        <taxon>Pavlovaceae</taxon>
        <taxon>Diacronema</taxon>
    </lineage>
</organism>
<evidence type="ECO:0000256" key="2">
    <source>
        <dbReference type="ARBA" id="ARBA00022840"/>
    </source>
</evidence>
<dbReference type="Proteomes" id="UP000751190">
    <property type="component" value="Unassembled WGS sequence"/>
</dbReference>
<dbReference type="InterPro" id="IPR011009">
    <property type="entry name" value="Kinase-like_dom_sf"/>
</dbReference>
<reference evidence="8" key="1">
    <citation type="submission" date="2021-05" db="EMBL/GenBank/DDBJ databases">
        <title>The genome of the haptophyte Pavlova lutheri (Diacronema luteri, Pavlovales) - a model for lipid biosynthesis in eukaryotic algae.</title>
        <authorList>
            <person name="Hulatt C.J."/>
            <person name="Posewitz M.C."/>
        </authorList>
    </citation>
    <scope>NUCLEOTIDE SEQUENCE</scope>
    <source>
        <strain evidence="8">NIVA-4/92</strain>
    </source>
</reference>
<dbReference type="PROSITE" id="PS50011">
    <property type="entry name" value="PROTEIN_KINASE_DOM"/>
    <property type="match status" value="1"/>
</dbReference>
<gene>
    <name evidence="8" type="ORF">KFE25_000096</name>
</gene>
<comment type="caution">
    <text evidence="8">The sequence shown here is derived from an EMBL/GenBank/DDBJ whole genome shotgun (WGS) entry which is preliminary data.</text>
</comment>
<dbReference type="SUPFAM" id="SSF56112">
    <property type="entry name" value="Protein kinase-like (PK-like)"/>
    <property type="match status" value="1"/>
</dbReference>
<evidence type="ECO:0008006" key="10">
    <source>
        <dbReference type="Google" id="ProtNLM"/>
    </source>
</evidence>
<evidence type="ECO:0000256" key="3">
    <source>
        <dbReference type="PROSITE-ProRule" id="PRU00175"/>
    </source>
</evidence>
<keyword evidence="4" id="KW-0175">Coiled coil</keyword>
<evidence type="ECO:0000259" key="6">
    <source>
        <dbReference type="PROSITE" id="PS50011"/>
    </source>
</evidence>
<dbReference type="PANTHER" id="PTHR27001">
    <property type="entry name" value="OS01G0253100 PROTEIN"/>
    <property type="match status" value="1"/>
</dbReference>
<keyword evidence="2" id="KW-0067">ATP-binding</keyword>
<feature type="domain" description="RING-type" evidence="7">
    <location>
        <begin position="1647"/>
        <end position="1697"/>
    </location>
</feature>
<dbReference type="PROSITE" id="PS50089">
    <property type="entry name" value="ZF_RING_2"/>
    <property type="match status" value="1"/>
</dbReference>
<dbReference type="GO" id="GO:0004672">
    <property type="term" value="F:protein kinase activity"/>
    <property type="evidence" value="ECO:0007669"/>
    <property type="project" value="InterPro"/>
</dbReference>
<evidence type="ECO:0000256" key="5">
    <source>
        <dbReference type="SAM" id="MobiDB-lite"/>
    </source>
</evidence>
<dbReference type="InterPro" id="IPR008271">
    <property type="entry name" value="Ser/Thr_kinase_AS"/>
</dbReference>
<feature type="coiled-coil region" evidence="4">
    <location>
        <begin position="1092"/>
        <end position="1129"/>
    </location>
</feature>
<feature type="compositionally biased region" description="Low complexity" evidence="5">
    <location>
        <begin position="1721"/>
        <end position="1733"/>
    </location>
</feature>
<feature type="region of interest" description="Disordered" evidence="5">
    <location>
        <begin position="1719"/>
        <end position="1743"/>
    </location>
</feature>
<dbReference type="GO" id="GO:0005886">
    <property type="term" value="C:plasma membrane"/>
    <property type="evidence" value="ECO:0007669"/>
    <property type="project" value="TreeGrafter"/>
</dbReference>
<dbReference type="PROSITE" id="PS00108">
    <property type="entry name" value="PROTEIN_KINASE_ST"/>
    <property type="match status" value="1"/>
</dbReference>
<evidence type="ECO:0000313" key="9">
    <source>
        <dbReference type="Proteomes" id="UP000751190"/>
    </source>
</evidence>
<feature type="compositionally biased region" description="Low complexity" evidence="5">
    <location>
        <begin position="1620"/>
        <end position="1631"/>
    </location>
</feature>
<accession>A0A8J6CDV5</accession>
<evidence type="ECO:0000256" key="4">
    <source>
        <dbReference type="SAM" id="Coils"/>
    </source>
</evidence>
<keyword evidence="3" id="KW-0863">Zinc-finger</keyword>
<keyword evidence="3" id="KW-0479">Metal-binding</keyword>
<feature type="region of interest" description="Disordered" evidence="5">
    <location>
        <begin position="1620"/>
        <end position="1640"/>
    </location>
</feature>
<feature type="compositionally biased region" description="Pro residues" evidence="5">
    <location>
        <begin position="1241"/>
        <end position="1270"/>
    </location>
</feature>
<sequence length="1743" mass="185270">MANRYAAEALDSEEADVQAAIALKDSLDSPADGLFYRAHFPYPPPDVEQHLARVPAVVDVLGDSDSRAPGRREASAGRARAPLVIALAREMACAAAGVQHVNDAKAAASVRDELHAALAARPADAGGKAGGLLSFAMLLDDLHRALYLREVCRFMHVLAAHDGALPALDNLAQARELNAFHAAWESTLAQPMLAAREALHELPLYRDLHLPHSVRDEPSGAPLAADSKRAAAALDALRESLRVALARDALATTVRLLRAVVGKMQGTRGRPAAAMRALAAHEADVLEAELAAGDPAEASGASADGTALGTVRAPRTTDADAAARAAVERHFRFAAIRLHPDKNGGEDGPYVLLSRAKIALSDADHARAYSVALLRLLGAQEPPVLESLVENELRDAGLPLDANAREAAAQARGAVLADASARWLQEHGYDTMAGGGRAFDLAEHGDDAFVPPRAVLLGTLAHSTASALAVRATALGDCFAVHEASEAALERLRAVDVGARRAQHAERQAADDVEMAVTRSAKQLKAAVQAERAAQKRRKHVASTRAAAESVVRTARAACVAAGKAFLAAEADVTREYEKRFLRADELIAQARKLADARIAAAERSVARGVELRAQAAALSQRPASDWMYSSAVKNVQRVFAMIGFASARAETESEAAMLKQKAIKDEEARAVDADATAADARADAAKLIADADWQALALRTGTGDKWLHAVCATHKLKCESAARHEEQTVRALAVALAGELPATRELSAATQAREEAAAADAAARASLAQMRAQQTGDGVAAAGSGGAQRVAAEIDVELGASAQHIRCAPSSTGDCCALLELSVLYAHGARGWRDYAPLELNWPHDGGRVARHDGVPRWRVRVQVDLGAQEGHFSLRWRLRQRPAGADAPCVATSWSLPCAISHLSADSEERVRAQRAHRRALRDATRSLGLFVSALHADVQRRSGAVGSAAKVAEASRRLHERVMHVREAIDAHTALHDLAGDNDVVAATTEVRKAQALLTDLQALLQPARRAEERRTFKTHIQRKLQDGDFNRWFESLHYAVHDPDKLLSELGGDRLRLFQLLVHDADGGAYEGALGAAADSPLFSGRQRAQLAEKRDAALRQLRAREEASLQRLEYEEAMARAAARGVRVDALAVIRVPELGAYQPGDDDSSRMEVGVAASLNGFVGVVFQIKRSAKLRALSAKLVFADEFCGHRGFPPSGTASVKLELLYGGIDAVRALKAAEQGHDRARALAQQQPRPPHQPQQRQPPPPPPRPTQQPRQPPPQQHLPAHMHANTPPAAPAIVQPAHARAHAPLLAPSAPAVTYHSLTEATNDWHDVALIGRGSSCAVYAATLVFGGESRAVAIKRCRPDRQADPQVRSAFAREVSILLHVRHARVLPVWAFCDEPGVPPCIVTPAMRLGSLHDVLHTSRYDDGWRASRFGAAQRLDVAHGAADGLAHMHACRFVHKDVKAANILLDERGLPMLCDAGIAREALAAVDEDGTPGALSERGATFHTGGGIAGTLGYQADELRAQDVLHASSATDAFALGVVLLELLTGMPPVDPTCAPPLLVRRAQLRGVEHALAACWREQSGVRSAGALRELGRVAFALVESRPAQRASAADAAVRLAAVAPSAPATRPQPAADGAGADGGARGRRSREGECAVCLHGYAELARAPECVRQARLLPCYHACLCAVCAQALYVSAQPSCPVCRAAVTSFETGYFAETFDHRAPLETAGASAGSGATNAARRSRGRRRAR</sequence>
<dbReference type="Gene3D" id="3.30.200.20">
    <property type="entry name" value="Phosphorylase Kinase, domain 1"/>
    <property type="match status" value="1"/>
</dbReference>
<feature type="compositionally biased region" description="Basic residues" evidence="5">
    <location>
        <begin position="1734"/>
        <end position="1743"/>
    </location>
</feature>
<dbReference type="PANTHER" id="PTHR27001:SF931">
    <property type="entry name" value="OS11G0664100 PROTEIN"/>
    <property type="match status" value="1"/>
</dbReference>
<dbReference type="InterPro" id="IPR001841">
    <property type="entry name" value="Znf_RING"/>
</dbReference>
<feature type="domain" description="Protein kinase" evidence="6">
    <location>
        <begin position="1319"/>
        <end position="1615"/>
    </location>
</feature>
<dbReference type="InterPro" id="IPR013083">
    <property type="entry name" value="Znf_RING/FYVE/PHD"/>
</dbReference>
<dbReference type="GO" id="GO:0005524">
    <property type="term" value="F:ATP binding"/>
    <property type="evidence" value="ECO:0007669"/>
    <property type="project" value="UniProtKB-KW"/>
</dbReference>
<dbReference type="Pfam" id="PF00069">
    <property type="entry name" value="Pkinase"/>
    <property type="match status" value="1"/>
</dbReference>
<dbReference type="EMBL" id="JAGTXO010000014">
    <property type="protein sequence ID" value="KAG8463928.1"/>
    <property type="molecule type" value="Genomic_DNA"/>
</dbReference>
<evidence type="ECO:0000313" key="8">
    <source>
        <dbReference type="EMBL" id="KAG8463928.1"/>
    </source>
</evidence>
<protein>
    <recommendedName>
        <fullName evidence="10">RING-type domain-containing protein</fullName>
    </recommendedName>
</protein>
<dbReference type="OrthoDB" id="4062651at2759"/>